<proteinExistence type="predicted"/>
<reference evidence="1" key="1">
    <citation type="submission" date="2018-02" db="EMBL/GenBank/DDBJ databases">
        <title>Rhizophora mucronata_Transcriptome.</title>
        <authorList>
            <person name="Meera S.P."/>
            <person name="Sreeshan A."/>
            <person name="Augustine A."/>
        </authorList>
    </citation>
    <scope>NUCLEOTIDE SEQUENCE</scope>
    <source>
        <tissue evidence="1">Leaf</tissue>
    </source>
</reference>
<organism evidence="1">
    <name type="scientific">Rhizophora mucronata</name>
    <name type="common">Asiatic mangrove</name>
    <dbReference type="NCBI Taxonomy" id="61149"/>
    <lineage>
        <taxon>Eukaryota</taxon>
        <taxon>Viridiplantae</taxon>
        <taxon>Streptophyta</taxon>
        <taxon>Embryophyta</taxon>
        <taxon>Tracheophyta</taxon>
        <taxon>Spermatophyta</taxon>
        <taxon>Magnoliopsida</taxon>
        <taxon>eudicotyledons</taxon>
        <taxon>Gunneridae</taxon>
        <taxon>Pentapetalae</taxon>
        <taxon>rosids</taxon>
        <taxon>fabids</taxon>
        <taxon>Malpighiales</taxon>
        <taxon>Rhizophoraceae</taxon>
        <taxon>Rhizophora</taxon>
    </lineage>
</organism>
<evidence type="ECO:0000313" key="1">
    <source>
        <dbReference type="EMBL" id="MBW81353.1"/>
    </source>
</evidence>
<name>A0A2P2IJG2_RHIMU</name>
<dbReference type="AlphaFoldDB" id="A0A2P2IJG2"/>
<dbReference type="EMBL" id="GGEC01000870">
    <property type="protein sequence ID" value="MBW81353.1"/>
    <property type="molecule type" value="Transcribed_RNA"/>
</dbReference>
<protein>
    <submittedName>
        <fullName evidence="1">Uncharacterized protein</fullName>
    </submittedName>
</protein>
<accession>A0A2P2IJG2</accession>
<sequence>MLTCLQSQDIIILLHIYCNTKHLYLCNELTVFMSCPFIAEIPKGSSHVLIDKLLYCENKLK</sequence>